<dbReference type="AlphaFoldDB" id="A0A382RW71"/>
<evidence type="ECO:0000313" key="1">
    <source>
        <dbReference type="EMBL" id="SVD00911.1"/>
    </source>
</evidence>
<name>A0A382RW71_9ZZZZ</name>
<gene>
    <name evidence="1" type="ORF">METZ01_LOCUS353765</name>
</gene>
<proteinExistence type="predicted"/>
<sequence length="42" mass="4864">MNQEELYLFDLNGYLVIEDVLTQEEVATANQAIDQNLDKIHI</sequence>
<reference evidence="1" key="1">
    <citation type="submission" date="2018-05" db="EMBL/GenBank/DDBJ databases">
        <authorList>
            <person name="Lanie J.A."/>
            <person name="Ng W.-L."/>
            <person name="Kazmierczak K.M."/>
            <person name="Andrzejewski T.M."/>
            <person name="Davidsen T.M."/>
            <person name="Wayne K.J."/>
            <person name="Tettelin H."/>
            <person name="Glass J.I."/>
            <person name="Rusch D."/>
            <person name="Podicherti R."/>
            <person name="Tsui H.-C.T."/>
            <person name="Winkler M.E."/>
        </authorList>
    </citation>
    <scope>NUCLEOTIDE SEQUENCE</scope>
</reference>
<feature type="non-terminal residue" evidence="1">
    <location>
        <position position="42"/>
    </location>
</feature>
<dbReference type="Gene3D" id="2.60.120.620">
    <property type="entry name" value="q2cbj1_9rhob like domain"/>
    <property type="match status" value="1"/>
</dbReference>
<evidence type="ECO:0008006" key="2">
    <source>
        <dbReference type="Google" id="ProtNLM"/>
    </source>
</evidence>
<accession>A0A382RW71</accession>
<dbReference type="SUPFAM" id="SSF51197">
    <property type="entry name" value="Clavaminate synthase-like"/>
    <property type="match status" value="1"/>
</dbReference>
<dbReference type="EMBL" id="UINC01124037">
    <property type="protein sequence ID" value="SVD00911.1"/>
    <property type="molecule type" value="Genomic_DNA"/>
</dbReference>
<protein>
    <recommendedName>
        <fullName evidence="2">Phytanoyl-CoA dioxygenase</fullName>
    </recommendedName>
</protein>
<organism evidence="1">
    <name type="scientific">marine metagenome</name>
    <dbReference type="NCBI Taxonomy" id="408172"/>
    <lineage>
        <taxon>unclassified sequences</taxon>
        <taxon>metagenomes</taxon>
        <taxon>ecological metagenomes</taxon>
    </lineage>
</organism>